<protein>
    <submittedName>
        <fullName evidence="1">Uncharacterized protein</fullName>
    </submittedName>
</protein>
<evidence type="ECO:0000313" key="1">
    <source>
        <dbReference type="EMBL" id="MBL7626133.1"/>
    </source>
</evidence>
<accession>A0A937R5I9</accession>
<dbReference type="RefSeq" id="WP_203010179.1">
    <property type="nucleotide sequence ID" value="NZ_JADWYU010000102.1"/>
</dbReference>
<gene>
    <name evidence="1" type="ORF">I7412_02865</name>
</gene>
<reference evidence="1" key="1">
    <citation type="submission" date="2020-12" db="EMBL/GenBank/DDBJ databases">
        <title>Genomic characterization of non-nitrogen-fixing Frankia strains.</title>
        <authorList>
            <person name="Carlos-Shanley C."/>
            <person name="Guerra T."/>
            <person name="Hahn D."/>
        </authorList>
    </citation>
    <scope>NUCLEOTIDE SEQUENCE</scope>
    <source>
        <strain evidence="1">CN6</strain>
    </source>
</reference>
<dbReference type="Proteomes" id="UP000604475">
    <property type="component" value="Unassembled WGS sequence"/>
</dbReference>
<keyword evidence="2" id="KW-1185">Reference proteome</keyword>
<organism evidence="1 2">
    <name type="scientific">Frankia nepalensis</name>
    <dbReference type="NCBI Taxonomy" id="1836974"/>
    <lineage>
        <taxon>Bacteria</taxon>
        <taxon>Bacillati</taxon>
        <taxon>Actinomycetota</taxon>
        <taxon>Actinomycetes</taxon>
        <taxon>Frankiales</taxon>
        <taxon>Frankiaceae</taxon>
        <taxon>Frankia</taxon>
    </lineage>
</organism>
<dbReference type="AlphaFoldDB" id="A0A937R5I9"/>
<proteinExistence type="predicted"/>
<dbReference type="EMBL" id="JAEACQ010000123">
    <property type="protein sequence ID" value="MBL7626133.1"/>
    <property type="molecule type" value="Genomic_DNA"/>
</dbReference>
<evidence type="ECO:0000313" key="2">
    <source>
        <dbReference type="Proteomes" id="UP000604475"/>
    </source>
</evidence>
<name>A0A937R5I9_9ACTN</name>
<comment type="caution">
    <text evidence="1">The sequence shown here is derived from an EMBL/GenBank/DDBJ whole genome shotgun (WGS) entry which is preliminary data.</text>
</comment>
<sequence length="137" mass="13851">MADSDAPVTPPALCGLCGHPWSTHFGGGPTAVWVTCCAAPGEGGAAAVADEGGSGPVAGLGGPVPTCYCRRAVDEFRAEALAAAGRSGGAVVCVTCGAAPAQDTQCRACRDARQRARRARFAARQAQLARDARRRGR</sequence>